<dbReference type="PANTHER" id="PTHR31749">
    <property type="entry name" value="KINETOCHORE-ASSOCIATED PROTEIN NSL1 HOMOLOG"/>
    <property type="match status" value="1"/>
</dbReference>
<dbReference type="GO" id="GO:0000070">
    <property type="term" value="P:mitotic sister chromatid segregation"/>
    <property type="evidence" value="ECO:0007669"/>
    <property type="project" value="InterPro"/>
</dbReference>
<dbReference type="EMBL" id="ML986500">
    <property type="protein sequence ID" value="KAF2274814.1"/>
    <property type="molecule type" value="Genomic_DNA"/>
</dbReference>
<dbReference type="GeneID" id="54550228"/>
<dbReference type="AlphaFoldDB" id="A0A6A6JEZ8"/>
<dbReference type="Proteomes" id="UP000800097">
    <property type="component" value="Unassembled WGS sequence"/>
</dbReference>
<organism evidence="2 3">
    <name type="scientific">Westerdykella ornata</name>
    <dbReference type="NCBI Taxonomy" id="318751"/>
    <lineage>
        <taxon>Eukaryota</taxon>
        <taxon>Fungi</taxon>
        <taxon>Dikarya</taxon>
        <taxon>Ascomycota</taxon>
        <taxon>Pezizomycotina</taxon>
        <taxon>Dothideomycetes</taxon>
        <taxon>Pleosporomycetidae</taxon>
        <taxon>Pleosporales</taxon>
        <taxon>Sporormiaceae</taxon>
        <taxon>Westerdykella</taxon>
    </lineage>
</organism>
<evidence type="ECO:0000313" key="3">
    <source>
        <dbReference type="Proteomes" id="UP000800097"/>
    </source>
</evidence>
<feature type="region of interest" description="Disordered" evidence="1">
    <location>
        <begin position="32"/>
        <end position="62"/>
    </location>
</feature>
<accession>A0A6A6JEZ8</accession>
<dbReference type="InterPro" id="IPR013950">
    <property type="entry name" value="Mis14/Nsl1"/>
</dbReference>
<sequence length="250" mass="27836">MDSTPIHRKIELQSRADLSYLESLLRTHTQRKLDLHLPPVAPTTTTTTSTSGAPTHPAPEAEDPLRAKTAEYMHIFIDRVIRGMRMNVQINGMDVSDSGLGGAHHMDTGSPGETEEEYEDLDQKLRDRLRATIARRDLLIAKIAQHRRTTGRAAAASFQERFLAEGEKWDAAIKEAEEKAMVQQQEGGNAVLDAVELKRREEVERTYERAVRGLGSLDTGLAETRARLERAGSVVGYLEGERGRGRKVEA</sequence>
<keyword evidence="3" id="KW-1185">Reference proteome</keyword>
<gene>
    <name evidence="2" type="ORF">EI97DRAFT_421407</name>
</gene>
<feature type="compositionally biased region" description="Low complexity" evidence="1">
    <location>
        <begin position="42"/>
        <end position="55"/>
    </location>
</feature>
<evidence type="ECO:0000256" key="1">
    <source>
        <dbReference type="SAM" id="MobiDB-lite"/>
    </source>
</evidence>
<dbReference type="PANTHER" id="PTHR31749:SF3">
    <property type="entry name" value="KINETOCHORE-ASSOCIATED PROTEIN NSL1 HOMOLOG"/>
    <property type="match status" value="1"/>
</dbReference>
<reference evidence="2" key="1">
    <citation type="journal article" date="2020" name="Stud. Mycol.">
        <title>101 Dothideomycetes genomes: a test case for predicting lifestyles and emergence of pathogens.</title>
        <authorList>
            <person name="Haridas S."/>
            <person name="Albert R."/>
            <person name="Binder M."/>
            <person name="Bloem J."/>
            <person name="Labutti K."/>
            <person name="Salamov A."/>
            <person name="Andreopoulos B."/>
            <person name="Baker S."/>
            <person name="Barry K."/>
            <person name="Bills G."/>
            <person name="Bluhm B."/>
            <person name="Cannon C."/>
            <person name="Castanera R."/>
            <person name="Culley D."/>
            <person name="Daum C."/>
            <person name="Ezra D."/>
            <person name="Gonzalez J."/>
            <person name="Henrissat B."/>
            <person name="Kuo A."/>
            <person name="Liang C."/>
            <person name="Lipzen A."/>
            <person name="Lutzoni F."/>
            <person name="Magnuson J."/>
            <person name="Mondo S."/>
            <person name="Nolan M."/>
            <person name="Ohm R."/>
            <person name="Pangilinan J."/>
            <person name="Park H.-J."/>
            <person name="Ramirez L."/>
            <person name="Alfaro M."/>
            <person name="Sun H."/>
            <person name="Tritt A."/>
            <person name="Yoshinaga Y."/>
            <person name="Zwiers L.-H."/>
            <person name="Turgeon B."/>
            <person name="Goodwin S."/>
            <person name="Spatafora J."/>
            <person name="Crous P."/>
            <person name="Grigoriev I."/>
        </authorList>
    </citation>
    <scope>NUCLEOTIDE SEQUENCE</scope>
    <source>
        <strain evidence="2">CBS 379.55</strain>
    </source>
</reference>
<dbReference type="OrthoDB" id="2135762at2759"/>
<feature type="region of interest" description="Disordered" evidence="1">
    <location>
        <begin position="95"/>
        <end position="116"/>
    </location>
</feature>
<name>A0A6A6JEZ8_WESOR</name>
<protein>
    <submittedName>
        <fullName evidence="2">Uncharacterized protein</fullName>
    </submittedName>
</protein>
<proteinExistence type="predicted"/>
<dbReference type="GO" id="GO:0000444">
    <property type="term" value="C:MIS12/MIND type complex"/>
    <property type="evidence" value="ECO:0007669"/>
    <property type="project" value="TreeGrafter"/>
</dbReference>
<dbReference type="Pfam" id="PF08641">
    <property type="entry name" value="Mis14"/>
    <property type="match status" value="1"/>
</dbReference>
<dbReference type="RefSeq" id="XP_033652353.1">
    <property type="nucleotide sequence ID" value="XM_033797053.1"/>
</dbReference>
<evidence type="ECO:0000313" key="2">
    <source>
        <dbReference type="EMBL" id="KAF2274814.1"/>
    </source>
</evidence>